<dbReference type="HOGENOM" id="CLU_745731_0_0_5"/>
<dbReference type="Gene3D" id="3.40.50.2300">
    <property type="match status" value="1"/>
</dbReference>
<evidence type="ECO:0000313" key="1">
    <source>
        <dbReference type="EMBL" id="ABV85169.1"/>
    </source>
</evidence>
<dbReference type="CDD" id="cd06339">
    <property type="entry name" value="PBP1_YraM_LppC_lipoprotein-like"/>
    <property type="match status" value="1"/>
</dbReference>
<dbReference type="EMBL" id="CP000683">
    <property type="protein sequence ID" value="ABV85169.1"/>
    <property type="molecule type" value="Genomic_DNA"/>
</dbReference>
<keyword evidence="2" id="KW-1185">Reference proteome</keyword>
<dbReference type="AlphaFoldDB" id="A8F2N3"/>
<dbReference type="InterPro" id="IPR028082">
    <property type="entry name" value="Peripla_BP_I"/>
</dbReference>
<accession>A8F2N3</accession>
<dbReference type="Proteomes" id="UP000001311">
    <property type="component" value="Chromosome"/>
</dbReference>
<proteinExistence type="predicted"/>
<organism evidence="1 2">
    <name type="scientific">Rickettsia massiliae (strain Mtu5)</name>
    <dbReference type="NCBI Taxonomy" id="416276"/>
    <lineage>
        <taxon>Bacteria</taxon>
        <taxon>Pseudomonadati</taxon>
        <taxon>Pseudomonadota</taxon>
        <taxon>Alphaproteobacteria</taxon>
        <taxon>Rickettsiales</taxon>
        <taxon>Rickettsiaceae</taxon>
        <taxon>Rickettsieae</taxon>
        <taxon>Rickettsia</taxon>
        <taxon>spotted fever group</taxon>
    </lineage>
</organism>
<gene>
    <name evidence="1" type="ordered locus">RMA_1183</name>
</gene>
<sequence>MSNHSFLILSNIMASIKHKLRIVLSFFCLIYLTSCQTPKEAPISFPKKAQKEIEIAILMPNQGPDSIVGKQYKDLIKMGLNDGIKSYIHVTSYDGSDEKNVLAAMDKIVARKTKIILGPLYSNFTSLIAEKAKANDIIIITMSNNPALAEDKLFVFGHAPLKQLIRIINYYASNDHKDFMALLPKGKHSQTISQVMQNILIQNNASLSRTEFYEDNPESIAKAARNISDNTDIINERSDTTKPVIYLSDDPKNLNLLADSIRKYNLDKKAILIGDNRIDIDYPENIDISFTGSLNLLNSNVPDRAKDLGINHIGFMHLLSYDLGRMTANYIGNEFASERFLNRMNSRQPYIGLSGNIHFIDGVAQRRYDIIRKENGIYSTVSGN</sequence>
<name>A8F2N3_RICM5</name>
<reference evidence="1 2" key="1">
    <citation type="journal article" date="2007" name="Genome Res.">
        <title>Lateral gene transfer between obligate intracellular bacteria: evidence from the Rickettsia massiliae genome.</title>
        <authorList>
            <person name="Blanc G."/>
            <person name="Ogata H."/>
            <person name="Robert C."/>
            <person name="Audic S."/>
            <person name="Claverie J.-M."/>
            <person name="Raoult D."/>
        </authorList>
    </citation>
    <scope>NUCLEOTIDE SEQUENCE [LARGE SCALE GENOMIC DNA]</scope>
    <source>
        <strain evidence="2">Mtu5</strain>
    </source>
</reference>
<protein>
    <submittedName>
        <fullName evidence="1">ABC-type transport systems periplasmic component</fullName>
    </submittedName>
</protein>
<dbReference type="KEGG" id="rms:RMA_1183"/>
<evidence type="ECO:0000313" key="2">
    <source>
        <dbReference type="Proteomes" id="UP000001311"/>
    </source>
</evidence>
<dbReference type="SUPFAM" id="SSF53822">
    <property type="entry name" value="Periplasmic binding protein-like I"/>
    <property type="match status" value="1"/>
</dbReference>